<dbReference type="RefSeq" id="WP_280883544.1">
    <property type="nucleotide sequence ID" value="NZ_JARXVH010000059.1"/>
</dbReference>
<sequence>MSMGSGSGRMIPPLAVRMARASNPRGTAAMWVRDRLDELFTDEHFADWYPIDGRRGLSPARLAMVSVLQYAENLTDRQAAEAVRCRLDWKYCLGWMIRALIIPCSASSETAWLKAIGLTGCWP</sequence>
<comment type="caution">
    <text evidence="2">The sequence shown here is derived from an EMBL/GenBank/DDBJ whole genome shotgun (WGS) entry which is preliminary data.</text>
</comment>
<dbReference type="Pfam" id="PF05598">
    <property type="entry name" value="DUF772"/>
    <property type="match status" value="1"/>
</dbReference>
<evidence type="ECO:0000313" key="2">
    <source>
        <dbReference type="EMBL" id="MDH6222981.1"/>
    </source>
</evidence>
<evidence type="ECO:0000259" key="1">
    <source>
        <dbReference type="Pfam" id="PF05598"/>
    </source>
</evidence>
<evidence type="ECO:0000313" key="3">
    <source>
        <dbReference type="Proteomes" id="UP001160499"/>
    </source>
</evidence>
<dbReference type="EMBL" id="JARXVH010000059">
    <property type="protein sequence ID" value="MDH6222981.1"/>
    <property type="molecule type" value="Genomic_DNA"/>
</dbReference>
<protein>
    <submittedName>
        <fullName evidence="2">Transposase</fullName>
    </submittedName>
</protein>
<name>A0ABT6M360_9ACTN</name>
<accession>A0ABT6M360</accession>
<organism evidence="2 3">
    <name type="scientific">Streptomyces pseudovenezuelae</name>
    <dbReference type="NCBI Taxonomy" id="67350"/>
    <lineage>
        <taxon>Bacteria</taxon>
        <taxon>Bacillati</taxon>
        <taxon>Actinomycetota</taxon>
        <taxon>Actinomycetes</taxon>
        <taxon>Kitasatosporales</taxon>
        <taxon>Streptomycetaceae</taxon>
        <taxon>Streptomyces</taxon>
        <taxon>Streptomyces aurantiacus group</taxon>
    </lineage>
</organism>
<gene>
    <name evidence="2" type="ORF">M2283_010333</name>
</gene>
<dbReference type="Proteomes" id="UP001160499">
    <property type="component" value="Unassembled WGS sequence"/>
</dbReference>
<reference evidence="2 3" key="1">
    <citation type="submission" date="2023-04" db="EMBL/GenBank/DDBJ databases">
        <title>Forest soil microbial communities from Buena Vista Peninsula, Colon Province, Panama.</title>
        <authorList>
            <person name="Bouskill N."/>
        </authorList>
    </citation>
    <scope>NUCLEOTIDE SEQUENCE [LARGE SCALE GENOMIC DNA]</scope>
    <source>
        <strain evidence="2 3">GGS1</strain>
    </source>
</reference>
<keyword evidence="3" id="KW-1185">Reference proteome</keyword>
<dbReference type="InterPro" id="IPR008490">
    <property type="entry name" value="Transposase_InsH_N"/>
</dbReference>
<feature type="domain" description="Transposase InsH N-terminal" evidence="1">
    <location>
        <begin position="34"/>
        <end position="95"/>
    </location>
</feature>
<proteinExistence type="predicted"/>